<dbReference type="RefSeq" id="WP_345232827.1">
    <property type="nucleotide sequence ID" value="NZ_BAABIQ010000040.1"/>
</dbReference>
<keyword evidence="3" id="KW-1185">Reference proteome</keyword>
<accession>A0ABP9BVK7</accession>
<keyword evidence="1" id="KW-0812">Transmembrane</keyword>
<organism evidence="2 3">
    <name type="scientific">Olivibacter ginsenosidimutans</name>
    <dbReference type="NCBI Taxonomy" id="1176537"/>
    <lineage>
        <taxon>Bacteria</taxon>
        <taxon>Pseudomonadati</taxon>
        <taxon>Bacteroidota</taxon>
        <taxon>Sphingobacteriia</taxon>
        <taxon>Sphingobacteriales</taxon>
        <taxon>Sphingobacteriaceae</taxon>
        <taxon>Olivibacter</taxon>
    </lineage>
</organism>
<feature type="transmembrane region" description="Helical" evidence="1">
    <location>
        <begin position="6"/>
        <end position="24"/>
    </location>
</feature>
<sequence length="67" mass="7678">MGAPSLIFFGIFAFPLIAFLFWLMRKDKKRGIFGIIVVIILVIFAVAVSLKASKSELDREKYEKLDR</sequence>
<keyword evidence="1" id="KW-1133">Transmembrane helix</keyword>
<name>A0ABP9BVK7_9SPHI</name>
<proteinExistence type="predicted"/>
<dbReference type="Proteomes" id="UP001501411">
    <property type="component" value="Unassembled WGS sequence"/>
</dbReference>
<comment type="caution">
    <text evidence="2">The sequence shown here is derived from an EMBL/GenBank/DDBJ whole genome shotgun (WGS) entry which is preliminary data.</text>
</comment>
<feature type="transmembrane region" description="Helical" evidence="1">
    <location>
        <begin position="31"/>
        <end position="50"/>
    </location>
</feature>
<reference evidence="3" key="1">
    <citation type="journal article" date="2019" name="Int. J. Syst. Evol. Microbiol.">
        <title>The Global Catalogue of Microorganisms (GCM) 10K type strain sequencing project: providing services to taxonomists for standard genome sequencing and annotation.</title>
        <authorList>
            <consortium name="The Broad Institute Genomics Platform"/>
            <consortium name="The Broad Institute Genome Sequencing Center for Infectious Disease"/>
            <person name="Wu L."/>
            <person name="Ma J."/>
        </authorList>
    </citation>
    <scope>NUCLEOTIDE SEQUENCE [LARGE SCALE GENOMIC DNA]</scope>
    <source>
        <strain evidence="3">JCM 18200</strain>
    </source>
</reference>
<gene>
    <name evidence="2" type="ORF">GCM10023231_30810</name>
</gene>
<evidence type="ECO:0000313" key="2">
    <source>
        <dbReference type="EMBL" id="GAA4799851.1"/>
    </source>
</evidence>
<keyword evidence="1" id="KW-0472">Membrane</keyword>
<dbReference type="EMBL" id="BAABIQ010000040">
    <property type="protein sequence ID" value="GAA4799851.1"/>
    <property type="molecule type" value="Genomic_DNA"/>
</dbReference>
<protein>
    <submittedName>
        <fullName evidence="2">Uncharacterized protein</fullName>
    </submittedName>
</protein>
<evidence type="ECO:0000313" key="3">
    <source>
        <dbReference type="Proteomes" id="UP001501411"/>
    </source>
</evidence>
<evidence type="ECO:0000256" key="1">
    <source>
        <dbReference type="SAM" id="Phobius"/>
    </source>
</evidence>